<comment type="pathway">
    <text evidence="2 8">Amino-acid biosynthesis; L-tryptophan biosynthesis; L-tryptophan from chorismate: step 3/5.</text>
</comment>
<comment type="catalytic activity">
    <reaction evidence="1 8">
        <text>N-(5-phospho-beta-D-ribosyl)anthranilate = 1-(2-carboxyphenylamino)-1-deoxy-D-ribulose 5-phosphate</text>
        <dbReference type="Rhea" id="RHEA:21540"/>
        <dbReference type="ChEBI" id="CHEBI:18277"/>
        <dbReference type="ChEBI" id="CHEBI:58613"/>
        <dbReference type="EC" id="5.3.1.24"/>
    </reaction>
</comment>
<feature type="domain" description="N-(5'phosphoribosyl) anthranilate isomerase (PRAI)" evidence="10">
    <location>
        <begin position="14"/>
        <end position="210"/>
    </location>
</feature>
<dbReference type="InterPro" id="IPR001240">
    <property type="entry name" value="PRAI_dom"/>
</dbReference>
<evidence type="ECO:0000256" key="8">
    <source>
        <dbReference type="HAMAP-Rule" id="MF_00135"/>
    </source>
</evidence>
<evidence type="ECO:0000256" key="7">
    <source>
        <dbReference type="ARBA" id="ARBA00023235"/>
    </source>
</evidence>
<dbReference type="OrthoDB" id="27513at2157"/>
<evidence type="ECO:0000313" key="12">
    <source>
        <dbReference type="Proteomes" id="UP000319894"/>
    </source>
</evidence>
<protein>
    <recommendedName>
        <fullName evidence="8">N-(5'-phosphoribosyl)anthranilate isomerase</fullName>
        <shortName evidence="8">PRAI</shortName>
        <ecNumber evidence="8">5.3.1.24</ecNumber>
    </recommendedName>
</protein>
<accession>A0A554NCI8</accession>
<dbReference type="InterPro" id="IPR011060">
    <property type="entry name" value="RibuloseP-bd_barrel"/>
</dbReference>
<dbReference type="InterPro" id="IPR044643">
    <property type="entry name" value="TrpF_fam"/>
</dbReference>
<dbReference type="EMBL" id="QMDX01000002">
    <property type="protein sequence ID" value="TSD15084.1"/>
    <property type="molecule type" value="Genomic_DNA"/>
</dbReference>
<dbReference type="GO" id="GO:0000162">
    <property type="term" value="P:L-tryptophan biosynthetic process"/>
    <property type="evidence" value="ECO:0007669"/>
    <property type="project" value="UniProtKB-UniRule"/>
</dbReference>
<keyword evidence="12" id="KW-1185">Reference proteome</keyword>
<dbReference type="AlphaFoldDB" id="A0A554NCI8"/>
<name>A0A554NCI8_9EURY</name>
<dbReference type="HAMAP" id="MF_00135">
    <property type="entry name" value="PRAI"/>
    <property type="match status" value="1"/>
</dbReference>
<keyword evidence="7 8" id="KW-0413">Isomerase</keyword>
<evidence type="ECO:0000256" key="1">
    <source>
        <dbReference type="ARBA" id="ARBA00001164"/>
    </source>
</evidence>
<keyword evidence="5 8" id="KW-0822">Tryptophan biosynthesis</keyword>
<evidence type="ECO:0000256" key="5">
    <source>
        <dbReference type="ARBA" id="ARBA00022822"/>
    </source>
</evidence>
<evidence type="ECO:0000259" key="10">
    <source>
        <dbReference type="Pfam" id="PF00697"/>
    </source>
</evidence>
<feature type="region of interest" description="Disordered" evidence="9">
    <location>
        <begin position="211"/>
        <end position="232"/>
    </location>
</feature>
<dbReference type="RefSeq" id="WP_144261256.1">
    <property type="nucleotide sequence ID" value="NZ_QMDX01000002.1"/>
</dbReference>
<keyword evidence="6 8" id="KW-0057">Aromatic amino acid biosynthesis</keyword>
<evidence type="ECO:0000256" key="6">
    <source>
        <dbReference type="ARBA" id="ARBA00023141"/>
    </source>
</evidence>
<dbReference type="InterPro" id="IPR013785">
    <property type="entry name" value="Aldolase_TIM"/>
</dbReference>
<evidence type="ECO:0000256" key="3">
    <source>
        <dbReference type="ARBA" id="ARBA00007571"/>
    </source>
</evidence>
<organism evidence="11 12">
    <name type="scientific">Haloglomus irregulare</name>
    <dbReference type="NCBI Taxonomy" id="2234134"/>
    <lineage>
        <taxon>Archaea</taxon>
        <taxon>Methanobacteriati</taxon>
        <taxon>Methanobacteriota</taxon>
        <taxon>Stenosarchaea group</taxon>
        <taxon>Halobacteria</taxon>
        <taxon>Halobacteriales</taxon>
        <taxon>Natronomonadaceae</taxon>
        <taxon>Haloglomus</taxon>
    </lineage>
</organism>
<dbReference type="SUPFAM" id="SSF51366">
    <property type="entry name" value="Ribulose-phoshate binding barrel"/>
    <property type="match status" value="1"/>
</dbReference>
<comment type="similarity">
    <text evidence="3 8">Belongs to the TrpF family.</text>
</comment>
<gene>
    <name evidence="8" type="primary">trpF</name>
    <name evidence="11" type="ORF">DP107_04310</name>
</gene>
<keyword evidence="4 8" id="KW-0028">Amino-acid biosynthesis</keyword>
<dbReference type="EC" id="5.3.1.24" evidence="8"/>
<proteinExistence type="inferred from homology"/>
<dbReference type="GO" id="GO:0004640">
    <property type="term" value="F:phosphoribosylanthranilate isomerase activity"/>
    <property type="evidence" value="ECO:0007669"/>
    <property type="project" value="UniProtKB-UniRule"/>
</dbReference>
<evidence type="ECO:0000313" key="11">
    <source>
        <dbReference type="EMBL" id="TSD15084.1"/>
    </source>
</evidence>
<dbReference type="Proteomes" id="UP000319894">
    <property type="component" value="Unassembled WGS sequence"/>
</dbReference>
<dbReference type="Gene3D" id="3.20.20.70">
    <property type="entry name" value="Aldolase class I"/>
    <property type="match status" value="1"/>
</dbReference>
<evidence type="ECO:0000256" key="2">
    <source>
        <dbReference type="ARBA" id="ARBA00004664"/>
    </source>
</evidence>
<reference evidence="11 12" key="1">
    <citation type="submission" date="2018-06" db="EMBL/GenBank/DDBJ databases">
        <title>Natronomonas sp. F16-60 a new haloarchaeon isolated from a solar saltern of Isla Cristina, Huelva, Spain.</title>
        <authorList>
            <person name="Duran-Viseras A."/>
            <person name="Sanchez-Porro C."/>
            <person name="Ventosa A."/>
        </authorList>
    </citation>
    <scope>NUCLEOTIDE SEQUENCE [LARGE SCALE GENOMIC DNA]</scope>
    <source>
        <strain evidence="11 12">F16-60</strain>
    </source>
</reference>
<dbReference type="PANTHER" id="PTHR42894">
    <property type="entry name" value="N-(5'-PHOSPHORIBOSYL)ANTHRANILATE ISOMERASE"/>
    <property type="match status" value="1"/>
</dbReference>
<dbReference type="Pfam" id="PF00697">
    <property type="entry name" value="PRAI"/>
    <property type="match status" value="1"/>
</dbReference>
<dbReference type="PANTHER" id="PTHR42894:SF1">
    <property type="entry name" value="N-(5'-PHOSPHORIBOSYL)ANTHRANILATE ISOMERASE"/>
    <property type="match status" value="1"/>
</dbReference>
<dbReference type="InParanoid" id="A0A554NCI8"/>
<sequence length="232" mass="23540">MPGDGEGPGRTRTKVCGITREADLEVAVEAGADAVGVITDVVVDTPRDVSPERAAELLAAVPPFVTGTLVTMPDSAEAAVRLADRLEPDAVQVHGLEPDRVAALRVRASVPVLAAVDAGSAPAYADAADALVVDSLDEDGGGGTGETTDWGRTRELVAGLDLPVVLAGGLGPDNVAEAVRTVRPFAVDVASGVERAGGGKAADAVRAFVRSADRALDEDDNPTSDDTGEVEL</sequence>
<dbReference type="FunCoup" id="A0A554NCI8">
    <property type="interactions" value="66"/>
</dbReference>
<evidence type="ECO:0000256" key="4">
    <source>
        <dbReference type="ARBA" id="ARBA00022605"/>
    </source>
</evidence>
<comment type="caution">
    <text evidence="11">The sequence shown here is derived from an EMBL/GenBank/DDBJ whole genome shotgun (WGS) entry which is preliminary data.</text>
</comment>
<dbReference type="CDD" id="cd00405">
    <property type="entry name" value="PRAI"/>
    <property type="match status" value="1"/>
</dbReference>
<evidence type="ECO:0000256" key="9">
    <source>
        <dbReference type="SAM" id="MobiDB-lite"/>
    </source>
</evidence>
<dbReference type="UniPathway" id="UPA00035">
    <property type="reaction ID" value="UER00042"/>
</dbReference>
<feature type="compositionally biased region" description="Acidic residues" evidence="9">
    <location>
        <begin position="216"/>
        <end position="232"/>
    </location>
</feature>